<keyword evidence="1" id="KW-0732">Signal</keyword>
<name>A0A926F3B0_9BACT</name>
<dbReference type="Pfam" id="PF14730">
    <property type="entry name" value="DUF4468"/>
    <property type="match status" value="1"/>
</dbReference>
<keyword evidence="4" id="KW-1185">Reference proteome</keyword>
<dbReference type="Proteomes" id="UP000651085">
    <property type="component" value="Unassembled WGS sequence"/>
</dbReference>
<accession>A0A926F3B0</accession>
<sequence length="357" mass="39552">MNKLTHLLLAIFLFCLPLSIMAQKDNDDDDSRYLVGAVPLIEGKVIFSKEFNIPGMSQEEIFNRMMKWMKERLHENKNPESRVVYSDEEKGSIAGIGEEWIVFKSTALSLDRTLINYQVTVGCKPGQCLMEIEKIRFTYREKEKYKAEEWIVDQYALNKSQTKLIRGLAKWRKKTVDFADDMFASAARALGAAEVKEEPKTQSGKVTVTTPEPVVIAPSHPVEATTPATSIIAPSPSNNMPGYKEIAPEKIPSDAIGMGTGKLVIAIGKDAFNMTMMTANAGGSLGKISGKPVVFTILSPDQAYEQMDKAETYSVRFYPIGANEPSVILECKKLPAPAAMEGQPRTYAGEIVKAWIK</sequence>
<evidence type="ECO:0000259" key="2">
    <source>
        <dbReference type="Pfam" id="PF14730"/>
    </source>
</evidence>
<protein>
    <submittedName>
        <fullName evidence="3">DUF4468 domain-containing protein</fullName>
    </submittedName>
</protein>
<dbReference type="EMBL" id="JACRTF010000001">
    <property type="protein sequence ID" value="MBC8593891.1"/>
    <property type="molecule type" value="Genomic_DNA"/>
</dbReference>
<feature type="domain" description="DUF4468" evidence="2">
    <location>
        <begin position="47"/>
        <end position="137"/>
    </location>
</feature>
<dbReference type="AlphaFoldDB" id="A0A926F3B0"/>
<reference evidence="3" key="1">
    <citation type="submission" date="2020-08" db="EMBL/GenBank/DDBJ databases">
        <title>Genome public.</title>
        <authorList>
            <person name="Liu C."/>
            <person name="Sun Q."/>
        </authorList>
    </citation>
    <scope>NUCLEOTIDE SEQUENCE</scope>
    <source>
        <strain evidence="3">N12</strain>
    </source>
</reference>
<feature type="signal peptide" evidence="1">
    <location>
        <begin position="1"/>
        <end position="22"/>
    </location>
</feature>
<evidence type="ECO:0000313" key="3">
    <source>
        <dbReference type="EMBL" id="MBC8593891.1"/>
    </source>
</evidence>
<evidence type="ECO:0000256" key="1">
    <source>
        <dbReference type="SAM" id="SignalP"/>
    </source>
</evidence>
<dbReference type="RefSeq" id="WP_262434998.1">
    <property type="nucleotide sequence ID" value="NZ_JACRTF010000001.1"/>
</dbReference>
<dbReference type="CDD" id="cd12190">
    <property type="entry name" value="Bacova_04320_like"/>
    <property type="match status" value="1"/>
</dbReference>
<comment type="caution">
    <text evidence="3">The sequence shown here is derived from an EMBL/GenBank/DDBJ whole genome shotgun (WGS) entry which is preliminary data.</text>
</comment>
<dbReference type="InterPro" id="IPR027823">
    <property type="entry name" value="DUF4468"/>
</dbReference>
<proteinExistence type="predicted"/>
<organism evidence="3 4">
    <name type="scientific">Jilunia laotingensis</name>
    <dbReference type="NCBI Taxonomy" id="2763675"/>
    <lineage>
        <taxon>Bacteria</taxon>
        <taxon>Pseudomonadati</taxon>
        <taxon>Bacteroidota</taxon>
        <taxon>Bacteroidia</taxon>
        <taxon>Bacteroidales</taxon>
        <taxon>Bacteroidaceae</taxon>
        <taxon>Jilunia</taxon>
    </lineage>
</organism>
<feature type="chain" id="PRO_5039525450" evidence="1">
    <location>
        <begin position="23"/>
        <end position="357"/>
    </location>
</feature>
<evidence type="ECO:0000313" key="4">
    <source>
        <dbReference type="Proteomes" id="UP000651085"/>
    </source>
</evidence>
<dbReference type="Gene3D" id="3.30.530.80">
    <property type="match status" value="1"/>
</dbReference>
<gene>
    <name evidence="3" type="ORF">H8744_11675</name>
</gene>